<dbReference type="SUPFAM" id="SSF103473">
    <property type="entry name" value="MFS general substrate transporter"/>
    <property type="match status" value="1"/>
</dbReference>
<dbReference type="EMBL" id="JBHSFN010000003">
    <property type="protein sequence ID" value="MFC4585782.1"/>
    <property type="molecule type" value="Genomic_DNA"/>
</dbReference>
<evidence type="ECO:0000313" key="7">
    <source>
        <dbReference type="EMBL" id="MFC4585782.1"/>
    </source>
</evidence>
<organism evidence="7 8">
    <name type="scientific">Sphaerisporangium corydalis</name>
    <dbReference type="NCBI Taxonomy" id="1441875"/>
    <lineage>
        <taxon>Bacteria</taxon>
        <taxon>Bacillati</taxon>
        <taxon>Actinomycetota</taxon>
        <taxon>Actinomycetes</taxon>
        <taxon>Streptosporangiales</taxon>
        <taxon>Streptosporangiaceae</taxon>
        <taxon>Sphaerisporangium</taxon>
    </lineage>
</organism>
<feature type="transmembrane region" description="Helical" evidence="6">
    <location>
        <begin position="220"/>
        <end position="240"/>
    </location>
</feature>
<evidence type="ECO:0000256" key="2">
    <source>
        <dbReference type="ARBA" id="ARBA00022475"/>
    </source>
</evidence>
<gene>
    <name evidence="7" type="ORF">ACFO8L_06855</name>
</gene>
<dbReference type="InterPro" id="IPR011701">
    <property type="entry name" value="MFS"/>
</dbReference>
<dbReference type="InterPro" id="IPR036259">
    <property type="entry name" value="MFS_trans_sf"/>
</dbReference>
<name>A0ABV9E8C4_9ACTN</name>
<dbReference type="PANTHER" id="PTHR23513">
    <property type="entry name" value="INTEGRAL MEMBRANE EFFLUX PROTEIN-RELATED"/>
    <property type="match status" value="1"/>
</dbReference>
<evidence type="ECO:0000256" key="6">
    <source>
        <dbReference type="SAM" id="Phobius"/>
    </source>
</evidence>
<keyword evidence="3 6" id="KW-0812">Transmembrane</keyword>
<comment type="caution">
    <text evidence="7">The sequence shown here is derived from an EMBL/GenBank/DDBJ whole genome shotgun (WGS) entry which is preliminary data.</text>
</comment>
<keyword evidence="5 6" id="KW-0472">Membrane</keyword>
<evidence type="ECO:0000256" key="4">
    <source>
        <dbReference type="ARBA" id="ARBA00022989"/>
    </source>
</evidence>
<evidence type="ECO:0000256" key="1">
    <source>
        <dbReference type="ARBA" id="ARBA00004651"/>
    </source>
</evidence>
<comment type="subcellular location">
    <subcellularLocation>
        <location evidence="1">Cell membrane</location>
        <topology evidence="1">Multi-pass membrane protein</topology>
    </subcellularLocation>
</comment>
<dbReference type="Proteomes" id="UP001595891">
    <property type="component" value="Unassembled WGS sequence"/>
</dbReference>
<evidence type="ECO:0000313" key="8">
    <source>
        <dbReference type="Proteomes" id="UP001595891"/>
    </source>
</evidence>
<dbReference type="CDD" id="cd06173">
    <property type="entry name" value="MFS_MefA_like"/>
    <property type="match status" value="1"/>
</dbReference>
<feature type="transmembrane region" description="Helical" evidence="6">
    <location>
        <begin position="338"/>
        <end position="360"/>
    </location>
</feature>
<feature type="transmembrane region" description="Helical" evidence="6">
    <location>
        <begin position="304"/>
        <end position="326"/>
    </location>
</feature>
<dbReference type="Pfam" id="PF07690">
    <property type="entry name" value="MFS_1"/>
    <property type="match status" value="1"/>
</dbReference>
<accession>A0ABV9E8C4</accession>
<feature type="transmembrane region" description="Helical" evidence="6">
    <location>
        <begin position="280"/>
        <end position="298"/>
    </location>
</feature>
<dbReference type="Gene3D" id="1.20.1250.20">
    <property type="entry name" value="MFS general substrate transporter like domains"/>
    <property type="match status" value="1"/>
</dbReference>
<reference evidence="8" key="1">
    <citation type="journal article" date="2019" name="Int. J. Syst. Evol. Microbiol.">
        <title>The Global Catalogue of Microorganisms (GCM) 10K type strain sequencing project: providing services to taxonomists for standard genome sequencing and annotation.</title>
        <authorList>
            <consortium name="The Broad Institute Genomics Platform"/>
            <consortium name="The Broad Institute Genome Sequencing Center for Infectious Disease"/>
            <person name="Wu L."/>
            <person name="Ma J."/>
        </authorList>
    </citation>
    <scope>NUCLEOTIDE SEQUENCE [LARGE SCALE GENOMIC DNA]</scope>
    <source>
        <strain evidence="8">CCUG 49560</strain>
    </source>
</reference>
<feature type="transmembrane region" description="Helical" evidence="6">
    <location>
        <begin position="81"/>
        <end position="109"/>
    </location>
</feature>
<evidence type="ECO:0000256" key="3">
    <source>
        <dbReference type="ARBA" id="ARBA00022692"/>
    </source>
</evidence>
<evidence type="ECO:0000256" key="5">
    <source>
        <dbReference type="ARBA" id="ARBA00023136"/>
    </source>
</evidence>
<keyword evidence="2" id="KW-1003">Cell membrane</keyword>
<keyword evidence="4 6" id="KW-1133">Transmembrane helix</keyword>
<feature type="transmembrane region" description="Helical" evidence="6">
    <location>
        <begin position="366"/>
        <end position="387"/>
    </location>
</feature>
<feature type="transmembrane region" description="Helical" evidence="6">
    <location>
        <begin position="49"/>
        <end position="69"/>
    </location>
</feature>
<protein>
    <submittedName>
        <fullName evidence="7">MFS transporter</fullName>
    </submittedName>
</protein>
<keyword evidence="8" id="KW-1185">Reference proteome</keyword>
<sequence>MSLRVVLAVGEFRALCAAELLSWIGDQLARVALTILVYQRTSSAGLTGLTYALTFLPSMLGGVLLGGLADRYPRREVMITLDLLCAAFLGLMAIPGMPLLPMCALLSAVTFLRGPYKAAQLAFLADVLTGDRYTAGLVIRHIIIQSAQVAGFAGGGVLVARVGASSGLAIDAVTFVAAALLIAFGCRHRPAMAREDRKRISPGSGLMVVWRDPRLRSLTALCWLAGFHVAPEGLAAPYAATLGAGSVAVGLILASDPVGSVIGAFVFGRLVPERIRVKTVGLLGAITGLPLILCVFHPGLVASIVIFAFCGALAMSYQLQVGASFVRIVPDESRAQGLGVMSSGLITAQGLGTLAAGALADVIGPAVTVAVAGAAAVVIGAQPALTWTRALRSPSPMNAELAR</sequence>
<feature type="transmembrane region" description="Helical" evidence="6">
    <location>
        <begin position="168"/>
        <end position="186"/>
    </location>
</feature>
<dbReference type="RefSeq" id="WP_262841233.1">
    <property type="nucleotide sequence ID" value="NZ_JANZYP010000004.1"/>
</dbReference>
<feature type="transmembrane region" description="Helical" evidence="6">
    <location>
        <begin position="246"/>
        <end position="268"/>
    </location>
</feature>
<dbReference type="PANTHER" id="PTHR23513:SF11">
    <property type="entry name" value="STAPHYLOFERRIN A TRANSPORTER"/>
    <property type="match status" value="1"/>
</dbReference>
<proteinExistence type="predicted"/>